<evidence type="ECO:0000313" key="1">
    <source>
        <dbReference type="EMBL" id="EHI61459.1"/>
    </source>
</evidence>
<gene>
    <name evidence="1" type="ORF">HMPREF9473_00482</name>
</gene>
<dbReference type="RefSeq" id="WP_006778464.1">
    <property type="nucleotide sequence ID" value="NZ_CP040506.1"/>
</dbReference>
<accession>G5IAL0</accession>
<organism evidence="1 2">
    <name type="scientific">Hungatella hathewayi WAL-18680</name>
    <dbReference type="NCBI Taxonomy" id="742737"/>
    <lineage>
        <taxon>Bacteria</taxon>
        <taxon>Bacillati</taxon>
        <taxon>Bacillota</taxon>
        <taxon>Clostridia</taxon>
        <taxon>Lachnospirales</taxon>
        <taxon>Lachnospiraceae</taxon>
        <taxon>Hungatella</taxon>
    </lineage>
</organism>
<reference evidence="1 2" key="1">
    <citation type="submission" date="2011-08" db="EMBL/GenBank/DDBJ databases">
        <title>The Genome Sequence of Clostridium hathewayi WAL-18680.</title>
        <authorList>
            <consortium name="The Broad Institute Genome Sequencing Platform"/>
            <person name="Earl A."/>
            <person name="Ward D."/>
            <person name="Feldgarden M."/>
            <person name="Gevers D."/>
            <person name="Finegold S.M."/>
            <person name="Summanen P.H."/>
            <person name="Molitoris D.R."/>
            <person name="Song M."/>
            <person name="Daigneault M."/>
            <person name="Allen-Vercoe E."/>
            <person name="Young S.K."/>
            <person name="Zeng Q."/>
            <person name="Gargeya S."/>
            <person name="Fitzgerald M."/>
            <person name="Haas B."/>
            <person name="Abouelleil A."/>
            <person name="Alvarado L."/>
            <person name="Arachchi H.M."/>
            <person name="Berlin A."/>
            <person name="Brown A."/>
            <person name="Chapman S.B."/>
            <person name="Chen Z."/>
            <person name="Dunbar C."/>
            <person name="Freedman E."/>
            <person name="Gearin G."/>
            <person name="Gellesch M."/>
            <person name="Goldberg J."/>
            <person name="Griggs A."/>
            <person name="Gujja S."/>
            <person name="Heiman D."/>
            <person name="Howarth C."/>
            <person name="Larson L."/>
            <person name="Lui A."/>
            <person name="MacDonald P.J.P."/>
            <person name="Montmayeur A."/>
            <person name="Murphy C."/>
            <person name="Neiman D."/>
            <person name="Pearson M."/>
            <person name="Priest M."/>
            <person name="Roberts A."/>
            <person name="Saif S."/>
            <person name="Shea T."/>
            <person name="Shenoy N."/>
            <person name="Sisk P."/>
            <person name="Stolte C."/>
            <person name="Sykes S."/>
            <person name="Wortman J."/>
            <person name="Nusbaum C."/>
            <person name="Birren B."/>
        </authorList>
    </citation>
    <scope>NUCLEOTIDE SEQUENCE [LARGE SCALE GENOMIC DNA]</scope>
    <source>
        <strain evidence="1 2">WAL-18680</strain>
    </source>
</reference>
<dbReference type="EMBL" id="ADLN01000002">
    <property type="protein sequence ID" value="EHI61459.1"/>
    <property type="molecule type" value="Genomic_DNA"/>
</dbReference>
<dbReference type="PATRIC" id="fig|742737.3.peg.481"/>
<keyword evidence="2" id="KW-1185">Reference proteome</keyword>
<dbReference type="HOGENOM" id="CLU_2047973_0_0_9"/>
<name>G5IAL0_9FIRM</name>
<protein>
    <submittedName>
        <fullName evidence="1">Uncharacterized protein</fullName>
    </submittedName>
</protein>
<evidence type="ECO:0000313" key="2">
    <source>
        <dbReference type="Proteomes" id="UP000005384"/>
    </source>
</evidence>
<dbReference type="AlphaFoldDB" id="G5IAL0"/>
<sequence>MKEELIASLKQQIFFKEEDSIYFVYDIKNMTFLQLRDRLMGNGKILSEDFEHHIYIVQVMSGMANMNPAYLAIKLDDKKVYFIGYAKEGIIKQHIAQKAIDKILSLLITSGDDVFCM</sequence>
<proteinExistence type="predicted"/>
<dbReference type="OrthoDB" id="2057493at2"/>
<comment type="caution">
    <text evidence="1">The sequence shown here is derived from an EMBL/GenBank/DDBJ whole genome shotgun (WGS) entry which is preliminary data.</text>
</comment>
<dbReference type="Proteomes" id="UP000005384">
    <property type="component" value="Unassembled WGS sequence"/>
</dbReference>